<protein>
    <submittedName>
        <fullName evidence="1">Uncharacterized protein</fullName>
    </submittedName>
</protein>
<dbReference type="EMBL" id="WIBF01000006">
    <property type="protein sequence ID" value="MQQ09086.1"/>
    <property type="molecule type" value="Genomic_DNA"/>
</dbReference>
<gene>
    <name evidence="1" type="ORF">GFB49_11525</name>
</gene>
<dbReference type="Proteomes" id="UP000444174">
    <property type="component" value="Unassembled WGS sequence"/>
</dbReference>
<organism evidence="1 2">
    <name type="scientific">Tritonibacter litoralis</name>
    <dbReference type="NCBI Taxonomy" id="2662264"/>
    <lineage>
        <taxon>Bacteria</taxon>
        <taxon>Pseudomonadati</taxon>
        <taxon>Pseudomonadota</taxon>
        <taxon>Alphaproteobacteria</taxon>
        <taxon>Rhodobacterales</taxon>
        <taxon>Paracoccaceae</taxon>
        <taxon>Tritonibacter</taxon>
    </lineage>
</organism>
<name>A0A843YDG6_9RHOB</name>
<sequence length="104" mass="11236">MEHIECTPPDNGFANLRKSLRGGLIISKTLPFDVVLSHMNHLGVQPDDGAKAILSLIDDGVAAVVRQDGGGILQAAPNLKSTHDRCRYFDCLTFLQINKEAGHA</sequence>
<comment type="caution">
    <text evidence="1">The sequence shown here is derived from an EMBL/GenBank/DDBJ whole genome shotgun (WGS) entry which is preliminary data.</text>
</comment>
<proteinExistence type="predicted"/>
<accession>A0A843YDG6</accession>
<reference evidence="1 2" key="1">
    <citation type="submission" date="2019-10" db="EMBL/GenBank/DDBJ databases">
        <title>Epibacterium sp. nov., isolated from seawater.</title>
        <authorList>
            <person name="Zhang X."/>
            <person name="Li N."/>
        </authorList>
    </citation>
    <scope>NUCLEOTIDE SEQUENCE [LARGE SCALE GENOMIC DNA]</scope>
    <source>
        <strain evidence="1 2">SM1979</strain>
    </source>
</reference>
<dbReference type="RefSeq" id="WP_153216029.1">
    <property type="nucleotide sequence ID" value="NZ_WIBF01000006.1"/>
</dbReference>
<evidence type="ECO:0000313" key="2">
    <source>
        <dbReference type="Proteomes" id="UP000444174"/>
    </source>
</evidence>
<dbReference type="AlphaFoldDB" id="A0A843YDG6"/>
<keyword evidence="2" id="KW-1185">Reference proteome</keyword>
<evidence type="ECO:0000313" key="1">
    <source>
        <dbReference type="EMBL" id="MQQ09086.1"/>
    </source>
</evidence>